<reference evidence="1 2" key="1">
    <citation type="submission" date="2016-12" db="EMBL/GenBank/DDBJ databases">
        <title>The draft genome sequence of Actinophytocola sp. 11-183.</title>
        <authorList>
            <person name="Wang W."/>
            <person name="Yuan L."/>
        </authorList>
    </citation>
    <scope>NUCLEOTIDE SEQUENCE [LARGE SCALE GENOMIC DNA]</scope>
    <source>
        <strain evidence="1 2">11-183</strain>
    </source>
</reference>
<evidence type="ECO:0000313" key="2">
    <source>
        <dbReference type="Proteomes" id="UP000185596"/>
    </source>
</evidence>
<comment type="caution">
    <text evidence="1">The sequence shown here is derived from an EMBL/GenBank/DDBJ whole genome shotgun (WGS) entry which is preliminary data.</text>
</comment>
<dbReference type="OrthoDB" id="3874139at2"/>
<evidence type="ECO:0008006" key="3">
    <source>
        <dbReference type="Google" id="ProtNLM"/>
    </source>
</evidence>
<sequence length="203" mass="21645">MRTVLLIAGGLWNGVDAEHYWHRPGVSHGLRRRGFDVLAPERVTHPADWQAEADWLAERLTAEPVVVVAGSEGCSAATRLALARPDVVVGLVLAWPATPVDDEPTRRLLAGRGAPAETVDALLSGETLRGVSDEELRGLEVPVGVVPAEPPDAAHRRATVDALLERLPNAVELPGCPQAPGGEFGIQLETFLDAVAGFAERRL</sequence>
<dbReference type="EMBL" id="MSIE01000074">
    <property type="protein sequence ID" value="OLF10738.1"/>
    <property type="molecule type" value="Genomic_DNA"/>
</dbReference>
<organism evidence="1 2">
    <name type="scientific">Actinophytocola xanthii</name>
    <dbReference type="NCBI Taxonomy" id="1912961"/>
    <lineage>
        <taxon>Bacteria</taxon>
        <taxon>Bacillati</taxon>
        <taxon>Actinomycetota</taxon>
        <taxon>Actinomycetes</taxon>
        <taxon>Pseudonocardiales</taxon>
        <taxon>Pseudonocardiaceae</taxon>
    </lineage>
</organism>
<evidence type="ECO:0000313" key="1">
    <source>
        <dbReference type="EMBL" id="OLF10738.1"/>
    </source>
</evidence>
<protein>
    <recommendedName>
        <fullName evidence="3">Alpha/beta hydrolase</fullName>
    </recommendedName>
</protein>
<keyword evidence="2" id="KW-1185">Reference proteome</keyword>
<gene>
    <name evidence="1" type="ORF">BU204_31370</name>
</gene>
<dbReference type="STRING" id="1912961.BU204_31370"/>
<proteinExistence type="predicted"/>
<dbReference type="Gene3D" id="3.40.50.1820">
    <property type="entry name" value="alpha/beta hydrolase"/>
    <property type="match status" value="1"/>
</dbReference>
<name>A0A1Q8C8Q3_9PSEU</name>
<accession>A0A1Q8C8Q3</accession>
<dbReference type="SUPFAM" id="SSF53474">
    <property type="entry name" value="alpha/beta-Hydrolases"/>
    <property type="match status" value="1"/>
</dbReference>
<dbReference type="RefSeq" id="WP_075129415.1">
    <property type="nucleotide sequence ID" value="NZ_MSIE01000074.1"/>
</dbReference>
<dbReference type="Proteomes" id="UP000185596">
    <property type="component" value="Unassembled WGS sequence"/>
</dbReference>
<dbReference type="AlphaFoldDB" id="A0A1Q8C8Q3"/>
<dbReference type="InterPro" id="IPR029058">
    <property type="entry name" value="AB_hydrolase_fold"/>
</dbReference>